<evidence type="ECO:0000313" key="8">
    <source>
        <dbReference type="EMBL" id="RLK10085.1"/>
    </source>
</evidence>
<dbReference type="GO" id="GO:0000287">
    <property type="term" value="F:magnesium ion binding"/>
    <property type="evidence" value="ECO:0007669"/>
    <property type="project" value="InterPro"/>
</dbReference>
<reference evidence="8 9" key="1">
    <citation type="submission" date="2018-10" db="EMBL/GenBank/DDBJ databases">
        <title>Genomic Encyclopedia of Archaeal and Bacterial Type Strains, Phase II (KMG-II): from individual species to whole genera.</title>
        <authorList>
            <person name="Goeker M."/>
        </authorList>
    </citation>
    <scope>NUCLEOTIDE SEQUENCE [LARGE SCALE GENOMIC DNA]</scope>
    <source>
        <strain evidence="8 9">DSM 29317</strain>
    </source>
</reference>
<evidence type="ECO:0000259" key="7">
    <source>
        <dbReference type="Pfam" id="PF02776"/>
    </source>
</evidence>
<dbReference type="Pfam" id="PF02775">
    <property type="entry name" value="TPP_enzyme_C"/>
    <property type="match status" value="1"/>
</dbReference>
<dbReference type="Proteomes" id="UP000271700">
    <property type="component" value="Unassembled WGS sequence"/>
</dbReference>
<dbReference type="Gene3D" id="3.40.50.1220">
    <property type="entry name" value="TPP-binding domain"/>
    <property type="match status" value="1"/>
</dbReference>
<comment type="similarity">
    <text evidence="1 4">Belongs to the TPP enzyme family.</text>
</comment>
<dbReference type="GO" id="GO:0009099">
    <property type="term" value="P:L-valine biosynthetic process"/>
    <property type="evidence" value="ECO:0007669"/>
    <property type="project" value="TreeGrafter"/>
</dbReference>
<dbReference type="CDD" id="cd07035">
    <property type="entry name" value="TPP_PYR_POX_like"/>
    <property type="match status" value="1"/>
</dbReference>
<dbReference type="RefSeq" id="WP_010438954.1">
    <property type="nucleotide sequence ID" value="NZ_AEYW01000006.1"/>
</dbReference>
<feature type="domain" description="Thiamine pyrophosphate enzyme N-terminal TPP-binding" evidence="7">
    <location>
        <begin position="7"/>
        <end position="121"/>
    </location>
</feature>
<dbReference type="InterPro" id="IPR000399">
    <property type="entry name" value="TPP-bd_CS"/>
</dbReference>
<evidence type="ECO:0000259" key="6">
    <source>
        <dbReference type="Pfam" id="PF02775"/>
    </source>
</evidence>
<dbReference type="GO" id="GO:0050660">
    <property type="term" value="F:flavin adenine dinucleotide binding"/>
    <property type="evidence" value="ECO:0007669"/>
    <property type="project" value="TreeGrafter"/>
</dbReference>
<name>A0A497ZWU1_9RHOB</name>
<dbReference type="InterPro" id="IPR012000">
    <property type="entry name" value="Thiamin_PyroP_enz_cen_dom"/>
</dbReference>
<dbReference type="Pfam" id="PF00205">
    <property type="entry name" value="TPP_enzyme_M"/>
    <property type="match status" value="1"/>
</dbReference>
<dbReference type="InterPro" id="IPR029035">
    <property type="entry name" value="DHS-like_NAD/FAD-binding_dom"/>
</dbReference>
<dbReference type="OrthoDB" id="4494979at2"/>
<accession>A0A497ZWU1</accession>
<keyword evidence="2" id="KW-0808">Transferase</keyword>
<organism evidence="8 9">
    <name type="scientific">Ruegeria conchae</name>
    <dbReference type="NCBI Taxonomy" id="981384"/>
    <lineage>
        <taxon>Bacteria</taxon>
        <taxon>Pseudomonadati</taxon>
        <taxon>Pseudomonadota</taxon>
        <taxon>Alphaproteobacteria</taxon>
        <taxon>Rhodobacterales</taxon>
        <taxon>Roseobacteraceae</taxon>
        <taxon>Ruegeria</taxon>
    </lineage>
</organism>
<dbReference type="GO" id="GO:0030976">
    <property type="term" value="F:thiamine pyrophosphate binding"/>
    <property type="evidence" value="ECO:0007669"/>
    <property type="project" value="InterPro"/>
</dbReference>
<keyword evidence="3 4" id="KW-0786">Thiamine pyrophosphate</keyword>
<dbReference type="GO" id="GO:0003984">
    <property type="term" value="F:acetolactate synthase activity"/>
    <property type="evidence" value="ECO:0007669"/>
    <property type="project" value="TreeGrafter"/>
</dbReference>
<dbReference type="InterPro" id="IPR012001">
    <property type="entry name" value="Thiamin_PyroP_enz_TPP-bd_dom"/>
</dbReference>
<dbReference type="FunFam" id="3.40.50.970:FF:000007">
    <property type="entry name" value="Acetolactate synthase"/>
    <property type="match status" value="1"/>
</dbReference>
<dbReference type="GO" id="GO:0009097">
    <property type="term" value="P:isoleucine biosynthetic process"/>
    <property type="evidence" value="ECO:0007669"/>
    <property type="project" value="TreeGrafter"/>
</dbReference>
<dbReference type="SUPFAM" id="SSF52467">
    <property type="entry name" value="DHS-like NAD/FAD-binding domain"/>
    <property type="match status" value="1"/>
</dbReference>
<keyword evidence="9" id="KW-1185">Reference proteome</keyword>
<proteinExistence type="inferred from homology"/>
<gene>
    <name evidence="8" type="ORF">CLV75_0048</name>
</gene>
<evidence type="ECO:0000256" key="3">
    <source>
        <dbReference type="ARBA" id="ARBA00023052"/>
    </source>
</evidence>
<dbReference type="InterPro" id="IPR045229">
    <property type="entry name" value="TPP_enz"/>
</dbReference>
<dbReference type="InterPro" id="IPR011766">
    <property type="entry name" value="TPP_enzyme_TPP-bd"/>
</dbReference>
<comment type="caution">
    <text evidence="8">The sequence shown here is derived from an EMBL/GenBank/DDBJ whole genome shotgun (WGS) entry which is preliminary data.</text>
</comment>
<dbReference type="Gene3D" id="3.40.50.970">
    <property type="match status" value="2"/>
</dbReference>
<evidence type="ECO:0000256" key="1">
    <source>
        <dbReference type="ARBA" id="ARBA00007812"/>
    </source>
</evidence>
<dbReference type="Pfam" id="PF02776">
    <property type="entry name" value="TPP_enzyme_N"/>
    <property type="match status" value="1"/>
</dbReference>
<dbReference type="EMBL" id="RCCT01000001">
    <property type="protein sequence ID" value="RLK10085.1"/>
    <property type="molecule type" value="Genomic_DNA"/>
</dbReference>
<evidence type="ECO:0000256" key="4">
    <source>
        <dbReference type="RuleBase" id="RU362132"/>
    </source>
</evidence>
<protein>
    <submittedName>
        <fullName evidence="8">Acetolactate synthase-1/2/3 large subunit</fullName>
    </submittedName>
</protein>
<dbReference type="STRING" id="981384.GCA_000192475_02720"/>
<evidence type="ECO:0000313" key="9">
    <source>
        <dbReference type="Proteomes" id="UP000271700"/>
    </source>
</evidence>
<dbReference type="GO" id="GO:0005948">
    <property type="term" value="C:acetolactate synthase complex"/>
    <property type="evidence" value="ECO:0007669"/>
    <property type="project" value="TreeGrafter"/>
</dbReference>
<evidence type="ECO:0000259" key="5">
    <source>
        <dbReference type="Pfam" id="PF00205"/>
    </source>
</evidence>
<evidence type="ECO:0000256" key="2">
    <source>
        <dbReference type="ARBA" id="ARBA00022679"/>
    </source>
</evidence>
<dbReference type="PANTHER" id="PTHR18968">
    <property type="entry name" value="THIAMINE PYROPHOSPHATE ENZYMES"/>
    <property type="match status" value="1"/>
</dbReference>
<dbReference type="AlphaFoldDB" id="A0A497ZWU1"/>
<feature type="domain" description="Thiamine pyrophosphate enzyme central" evidence="5">
    <location>
        <begin position="191"/>
        <end position="328"/>
    </location>
</feature>
<sequence length="539" mass="58021">MQDLSPRAADLLAQRLFEAGCRHAFGMPGGEVLTLVDALESAGITFHLTKHENAAGFMAEAVHHRDGAPAILVATLGPGAMNGINVVANALQDRVPMIVLTGCVDADEALTYTHQVMDHSQVYRSITKGTFMLTADGADIIADKAVSLANQPRPGPVHIDVPISVADTRVSGVKHRRLAKIAPVAPGAECLEKARRWVAEAERPLAIIGLDILYDDSRFVVRAFLEHFNIPFVTTYKAKGVVPEDHPLCLGGAGLSPLADKHLIPLVEQADLVLCLGYDPIEMRPGWREIWDPEDKRVIDIAAVVNDHYMHQAGLNLVADTSATLEAIAKGNPARKTWSNGEPDQVKTALAEAFPTDEDWGPAAIIAETRAVLPTESLATADSGAHRILLSQMWECSEERGLIQSSALCTMGCAVPMAIGLKLAEPDRPVISFSGDAGFLMVAGELSTAAEMGGNPIFLVFVDSSLALIELKQRQRQMGNRGVDFDRHDFAAMGRAFGGYGHTVRNRDELRAALDQALKADKFTVIAAEIDRGGYDGRI</sequence>
<dbReference type="PANTHER" id="PTHR18968:SF129">
    <property type="entry name" value="ACETOLACTATE SYNTHASE"/>
    <property type="match status" value="1"/>
</dbReference>
<dbReference type="InterPro" id="IPR029061">
    <property type="entry name" value="THDP-binding"/>
</dbReference>
<feature type="domain" description="Thiamine pyrophosphate enzyme TPP-binding" evidence="6">
    <location>
        <begin position="382"/>
        <end position="527"/>
    </location>
</feature>
<dbReference type="PROSITE" id="PS00187">
    <property type="entry name" value="TPP_ENZYMES"/>
    <property type="match status" value="1"/>
</dbReference>
<dbReference type="SUPFAM" id="SSF52518">
    <property type="entry name" value="Thiamin diphosphate-binding fold (THDP-binding)"/>
    <property type="match status" value="2"/>
</dbReference>